<evidence type="ECO:0000256" key="6">
    <source>
        <dbReference type="SAM" id="Phobius"/>
    </source>
</evidence>
<comment type="similarity">
    <text evidence="1 5">Belongs to the type-B carboxylesterase/lipase family.</text>
</comment>
<feature type="signal peptide" evidence="5">
    <location>
        <begin position="1"/>
        <end position="27"/>
    </location>
</feature>
<dbReference type="EMBL" id="CAKKLH010000130">
    <property type="protein sequence ID" value="CAH0104239.1"/>
    <property type="molecule type" value="Genomic_DNA"/>
</dbReference>
<name>A0A8J2RGT4_9CRUS</name>
<keyword evidence="4" id="KW-0325">Glycoprotein</keyword>
<reference evidence="8" key="1">
    <citation type="submission" date="2021-11" db="EMBL/GenBank/DDBJ databases">
        <authorList>
            <person name="Schell T."/>
        </authorList>
    </citation>
    <scope>NUCLEOTIDE SEQUENCE</scope>
    <source>
        <strain evidence="8">M5</strain>
    </source>
</reference>
<evidence type="ECO:0000313" key="8">
    <source>
        <dbReference type="EMBL" id="CAH0104239.1"/>
    </source>
</evidence>
<evidence type="ECO:0000256" key="1">
    <source>
        <dbReference type="ARBA" id="ARBA00005964"/>
    </source>
</evidence>
<evidence type="ECO:0000256" key="2">
    <source>
        <dbReference type="ARBA" id="ARBA00022487"/>
    </source>
</evidence>
<dbReference type="GO" id="GO:0052689">
    <property type="term" value="F:carboxylic ester hydrolase activity"/>
    <property type="evidence" value="ECO:0007669"/>
    <property type="project" value="UniProtKB-KW"/>
</dbReference>
<dbReference type="SUPFAM" id="SSF53474">
    <property type="entry name" value="alpha/beta-Hydrolases"/>
    <property type="match status" value="1"/>
</dbReference>
<accession>A0A8J2RGT4</accession>
<dbReference type="InterPro" id="IPR019826">
    <property type="entry name" value="Carboxylesterase_B_AS"/>
</dbReference>
<dbReference type="Pfam" id="PF00135">
    <property type="entry name" value="COesterase"/>
    <property type="match status" value="1"/>
</dbReference>
<dbReference type="PANTHER" id="PTHR43142:SF1">
    <property type="entry name" value="CARBOXYLIC ESTER HYDROLASE"/>
    <property type="match status" value="1"/>
</dbReference>
<keyword evidence="5" id="KW-0732">Signal</keyword>
<dbReference type="PANTHER" id="PTHR43142">
    <property type="entry name" value="CARBOXYLIC ESTER HYDROLASE"/>
    <property type="match status" value="1"/>
</dbReference>
<evidence type="ECO:0000256" key="4">
    <source>
        <dbReference type="ARBA" id="ARBA00023180"/>
    </source>
</evidence>
<evidence type="ECO:0000256" key="5">
    <source>
        <dbReference type="RuleBase" id="RU361235"/>
    </source>
</evidence>
<evidence type="ECO:0000313" key="9">
    <source>
        <dbReference type="Proteomes" id="UP000789390"/>
    </source>
</evidence>
<gene>
    <name evidence="8" type="ORF">DGAL_LOCUS6959</name>
</gene>
<feature type="domain" description="Carboxylesterase type B" evidence="7">
    <location>
        <begin position="35"/>
        <end position="612"/>
    </location>
</feature>
<organism evidence="8 9">
    <name type="scientific">Daphnia galeata</name>
    <dbReference type="NCBI Taxonomy" id="27404"/>
    <lineage>
        <taxon>Eukaryota</taxon>
        <taxon>Metazoa</taxon>
        <taxon>Ecdysozoa</taxon>
        <taxon>Arthropoda</taxon>
        <taxon>Crustacea</taxon>
        <taxon>Branchiopoda</taxon>
        <taxon>Diplostraca</taxon>
        <taxon>Cladocera</taxon>
        <taxon>Anomopoda</taxon>
        <taxon>Daphniidae</taxon>
        <taxon>Daphnia</taxon>
    </lineage>
</organism>
<proteinExistence type="inferred from homology"/>
<comment type="caution">
    <text evidence="8">The sequence shown here is derived from an EMBL/GenBank/DDBJ whole genome shotgun (WGS) entry which is preliminary data.</text>
</comment>
<dbReference type="AlphaFoldDB" id="A0A8J2RGT4"/>
<keyword evidence="2" id="KW-0719">Serine esterase</keyword>
<dbReference type="InterPro" id="IPR019819">
    <property type="entry name" value="Carboxylesterase_B_CS"/>
</dbReference>
<dbReference type="OrthoDB" id="3200163at2759"/>
<evidence type="ECO:0000256" key="3">
    <source>
        <dbReference type="ARBA" id="ARBA00022801"/>
    </source>
</evidence>
<dbReference type="InterPro" id="IPR029058">
    <property type="entry name" value="AB_hydrolase_fold"/>
</dbReference>
<evidence type="ECO:0000259" key="7">
    <source>
        <dbReference type="Pfam" id="PF00135"/>
    </source>
</evidence>
<keyword evidence="9" id="KW-1185">Reference proteome</keyword>
<keyword evidence="6" id="KW-0812">Transmembrane</keyword>
<dbReference type="InterPro" id="IPR002018">
    <property type="entry name" value="CarbesteraseB"/>
</dbReference>
<feature type="chain" id="PRO_5035337159" description="Carboxylic ester hydrolase" evidence="5">
    <location>
        <begin position="28"/>
        <end position="678"/>
    </location>
</feature>
<protein>
    <recommendedName>
        <fullName evidence="5">Carboxylic ester hydrolase</fullName>
        <ecNumber evidence="5">3.1.1.-</ecNumber>
    </recommendedName>
</protein>
<keyword evidence="6" id="KW-0472">Membrane</keyword>
<dbReference type="PROSITE" id="PS00941">
    <property type="entry name" value="CARBOXYLESTERASE_B_2"/>
    <property type="match status" value="1"/>
</dbReference>
<dbReference type="EC" id="3.1.1.-" evidence="5"/>
<sequence length="678" mass="76394">MKSCKAKNFNFLLKYLFVVSLALPCCGVMNRPAIKVTTSLGRVIGTEETIGPEDGIPIGNGGRSRFFHSFRGIPYAKPPVGELRWKDPVPYGLWPTDLDGTNFGQHCPQFDRITGQTIGNEDCLFLNIFTPFISVFVCVYNGILYTNFFLGRSERIQLGENILQDRHQKPQLPVMVWFHGGGYVRGGSHQFGPAFLMREDIVLVTVNYRLGVLGFLSTGDRNLPGNYGMLDQIECLKWVKNHISSFGGDPQQVTIFGESAGGAITHLLVLSPLAAGLFHKFILQSASALCDWSIERSPLEYAMRVADGLKCFGRTDSVVNCLKNQSVDQLIRKQTELLQYSLFPVRSAPVLDTDSRDHPFLPQLPIDIIKNRKYNPLPMMSGLNPDEGLLFYLWIHYENMAKMTSKTFLEKELVPGVIASLIKNVTEIDSTIKVIQEQYFGKMDYGDSRHFVPRFSQLIEDSAFTSCVYSAQLLHANSSAIPSYAYLFSYKGEKAPSYSAAFADLVRISGFDHPLVSRGVTHADELLYLFRMAGHTVDYSQRDMQMSRTMTRLWASFAKTGNPLTEWPHPEVIPNWPHVSLHNGLDGISYLNLDLPATVIGLDFRKSEHNFWMNVVPHIRYVATTSIQKSHECFLAVWSLLSLLIASLLIIVLLSCILLLNKRKRRYPERGVVLQQNN</sequence>
<keyword evidence="6" id="KW-1133">Transmembrane helix</keyword>
<dbReference type="Proteomes" id="UP000789390">
    <property type="component" value="Unassembled WGS sequence"/>
</dbReference>
<keyword evidence="3 5" id="KW-0378">Hydrolase</keyword>
<dbReference type="PROSITE" id="PS00122">
    <property type="entry name" value="CARBOXYLESTERASE_B_1"/>
    <property type="match status" value="1"/>
</dbReference>
<dbReference type="Gene3D" id="3.40.50.1820">
    <property type="entry name" value="alpha/beta hydrolase"/>
    <property type="match status" value="1"/>
</dbReference>
<feature type="transmembrane region" description="Helical" evidence="6">
    <location>
        <begin position="635"/>
        <end position="660"/>
    </location>
</feature>